<dbReference type="EMBL" id="MH746432">
    <property type="protein sequence ID" value="AYE56104.1"/>
    <property type="molecule type" value="mRNA"/>
</dbReference>
<dbReference type="InterPro" id="IPR029058">
    <property type="entry name" value="AB_hydrolase_fold"/>
</dbReference>
<protein>
    <submittedName>
        <fullName evidence="4">Hydrolase HL1</fullName>
    </submittedName>
</protein>
<dbReference type="Pfam" id="PF07859">
    <property type="entry name" value="Abhydrolase_3"/>
    <property type="match status" value="1"/>
</dbReference>
<name>A0A386R132_9GENT</name>
<evidence type="ECO:0000256" key="2">
    <source>
        <dbReference type="ARBA" id="ARBA00022589"/>
    </source>
</evidence>
<dbReference type="InterPro" id="IPR013094">
    <property type="entry name" value="AB_hydrolase_3"/>
</dbReference>
<sequence>MASSTEGSDEIIFDLPPYIRVFKDGRVERLHSSPYVPPSQDDPSTGVSWKDVPISSEVSARIYLPKISQKEKEKLPIVVYFHGAGFCLESAFKSFFHTYVKHFAAEAKAIAVSVEFRLAPEHHLPAAYEDCWTALQWVASHVDVDNSSLKNAIDKEPWIINHGDLDKLYLWGDSTGANIVHNVLIRAGNESLHGGVKILGAILYYPYFLIRTSSRQSDYMENEYRAYWKLAYPSAPGGNDNPMINPVAENAPDLAGYGCSRLLVSMVADEARDITLLYIEAVKKSGWKGELDVADFEGDYFEIFSPETEIGKNKVTRLTSFINKE</sequence>
<feature type="domain" description="Alpha/beta hydrolase fold-3" evidence="3">
    <location>
        <begin position="78"/>
        <end position="289"/>
    </location>
</feature>
<dbReference type="Gene3D" id="3.40.50.1820">
    <property type="entry name" value="alpha/beta hydrolase"/>
    <property type="match status" value="1"/>
</dbReference>
<evidence type="ECO:0000256" key="1">
    <source>
        <dbReference type="ARBA" id="ARBA00010515"/>
    </source>
</evidence>
<dbReference type="SUPFAM" id="SSF53474">
    <property type="entry name" value="alpha/beta-Hydrolases"/>
    <property type="match status" value="1"/>
</dbReference>
<dbReference type="GO" id="GO:0009820">
    <property type="term" value="P:alkaloid metabolic process"/>
    <property type="evidence" value="ECO:0007669"/>
    <property type="project" value="UniProtKB-KW"/>
</dbReference>
<gene>
    <name evidence="4" type="primary">HL1</name>
</gene>
<keyword evidence="4" id="KW-0378">Hydrolase</keyword>
<evidence type="ECO:0000259" key="3">
    <source>
        <dbReference type="Pfam" id="PF07859"/>
    </source>
</evidence>
<dbReference type="PANTHER" id="PTHR23024">
    <property type="entry name" value="ARYLACETAMIDE DEACETYLASE"/>
    <property type="match status" value="1"/>
</dbReference>
<dbReference type="AlphaFoldDB" id="A0A386R132"/>
<evidence type="ECO:0000313" key="4">
    <source>
        <dbReference type="EMBL" id="AYE56104.1"/>
    </source>
</evidence>
<accession>A0A386R132</accession>
<reference evidence="4" key="1">
    <citation type="journal article" date="2019" name="Plant J.">
        <title>Completion of the canonical pathway for assembly of anticancer drugs vincristine/vinblastine in Catharanthus roseus.</title>
        <authorList>
            <person name="Qu Y."/>
            <person name="Safonova O."/>
            <person name="Luca V."/>
        </authorList>
    </citation>
    <scope>NUCLEOTIDE SEQUENCE</scope>
</reference>
<comment type="similarity">
    <text evidence="1">Belongs to the 'GDXG' lipolytic enzyme family.</text>
</comment>
<keyword evidence="2" id="KW-0017">Alkaloid metabolism</keyword>
<dbReference type="InterPro" id="IPR050466">
    <property type="entry name" value="Carboxylest/Gibb_receptor"/>
</dbReference>
<proteinExistence type="evidence at transcript level"/>
<dbReference type="PANTHER" id="PTHR23024:SF551">
    <property type="entry name" value="2-HYDROXYISOFLAVANONE DEHYDRATASE-LIKE"/>
    <property type="match status" value="1"/>
</dbReference>
<dbReference type="GO" id="GO:0016787">
    <property type="term" value="F:hydrolase activity"/>
    <property type="evidence" value="ECO:0007669"/>
    <property type="project" value="UniProtKB-KW"/>
</dbReference>
<organism evidence="4">
    <name type="scientific">Tabernaemontana elegans</name>
    <dbReference type="NCBI Taxonomy" id="761068"/>
    <lineage>
        <taxon>Eukaryota</taxon>
        <taxon>Viridiplantae</taxon>
        <taxon>Streptophyta</taxon>
        <taxon>Embryophyta</taxon>
        <taxon>Tracheophyta</taxon>
        <taxon>Spermatophyta</taxon>
        <taxon>Magnoliopsida</taxon>
        <taxon>eudicotyledons</taxon>
        <taxon>Gunneridae</taxon>
        <taxon>Pentapetalae</taxon>
        <taxon>asterids</taxon>
        <taxon>lamiids</taxon>
        <taxon>Gentianales</taxon>
        <taxon>Apocynaceae</taxon>
        <taxon>Rauvolfioideae</taxon>
        <taxon>Tabernaemontaneae</taxon>
        <taxon>Tabernaemontaninae</taxon>
        <taxon>Tabernaemontana</taxon>
    </lineage>
</organism>